<dbReference type="Pfam" id="PF14437">
    <property type="entry name" value="MafB19-deam"/>
    <property type="match status" value="1"/>
</dbReference>
<evidence type="ECO:0000256" key="4">
    <source>
        <dbReference type="ARBA" id="ARBA00022723"/>
    </source>
</evidence>
<evidence type="ECO:0000256" key="7">
    <source>
        <dbReference type="ARBA" id="ARBA00048045"/>
    </source>
</evidence>
<dbReference type="Proteomes" id="UP000316199">
    <property type="component" value="Unassembled WGS sequence"/>
</dbReference>
<dbReference type="EC" id="3.5.4.33" evidence="8"/>
<feature type="domain" description="CMP/dCMP-type deaminase" evidence="9">
    <location>
        <begin position="1"/>
        <end position="105"/>
    </location>
</feature>
<dbReference type="AlphaFoldDB" id="A0A520S1K8"/>
<comment type="similarity">
    <text evidence="1">Belongs to the cytidine and deoxycytidylate deaminase family. ADAT2 subfamily.</text>
</comment>
<proteinExistence type="inferred from homology"/>
<keyword evidence="4 8" id="KW-0479">Metal-binding</keyword>
<comment type="catalytic activity">
    <reaction evidence="7 8">
        <text>adenosine(34) in tRNA + H2O + H(+) = inosine(34) in tRNA + NH4(+)</text>
        <dbReference type="Rhea" id="RHEA:43168"/>
        <dbReference type="Rhea" id="RHEA-COMP:10373"/>
        <dbReference type="Rhea" id="RHEA-COMP:10374"/>
        <dbReference type="ChEBI" id="CHEBI:15377"/>
        <dbReference type="ChEBI" id="CHEBI:15378"/>
        <dbReference type="ChEBI" id="CHEBI:28938"/>
        <dbReference type="ChEBI" id="CHEBI:74411"/>
        <dbReference type="ChEBI" id="CHEBI:82852"/>
        <dbReference type="EC" id="3.5.4.33"/>
    </reaction>
</comment>
<dbReference type="CDD" id="cd01285">
    <property type="entry name" value="nucleoside_deaminase"/>
    <property type="match status" value="1"/>
</dbReference>
<organism evidence="10 11">
    <name type="scientific">OM182 bacterium</name>
    <dbReference type="NCBI Taxonomy" id="2510334"/>
    <lineage>
        <taxon>Bacteria</taxon>
        <taxon>Pseudomonadati</taxon>
        <taxon>Pseudomonadota</taxon>
        <taxon>Gammaproteobacteria</taxon>
        <taxon>OMG group</taxon>
        <taxon>OM182 clade</taxon>
    </lineage>
</organism>
<evidence type="ECO:0000256" key="8">
    <source>
        <dbReference type="HAMAP-Rule" id="MF_00972"/>
    </source>
</evidence>
<gene>
    <name evidence="8" type="primary">tadA</name>
    <name evidence="10" type="ORF">EVA68_04610</name>
</gene>
<dbReference type="HAMAP" id="MF_00972">
    <property type="entry name" value="tRNA_aden_deaminase"/>
    <property type="match status" value="1"/>
</dbReference>
<evidence type="ECO:0000256" key="3">
    <source>
        <dbReference type="ARBA" id="ARBA00022694"/>
    </source>
</evidence>
<dbReference type="PANTHER" id="PTHR11079:SF202">
    <property type="entry name" value="TRNA-SPECIFIC ADENOSINE DEAMINASE"/>
    <property type="match status" value="1"/>
</dbReference>
<keyword evidence="3 8" id="KW-0819">tRNA processing</keyword>
<evidence type="ECO:0000256" key="2">
    <source>
        <dbReference type="ARBA" id="ARBA00011738"/>
    </source>
</evidence>
<dbReference type="InterPro" id="IPR016192">
    <property type="entry name" value="APOBEC/CMP_deaminase_Zn-bd"/>
</dbReference>
<evidence type="ECO:0000256" key="6">
    <source>
        <dbReference type="ARBA" id="ARBA00022833"/>
    </source>
</evidence>
<dbReference type="GO" id="GO:0052717">
    <property type="term" value="F:tRNA-specific adenosine-34 deaminase activity"/>
    <property type="evidence" value="ECO:0007669"/>
    <property type="project" value="UniProtKB-UniRule"/>
</dbReference>
<comment type="subunit">
    <text evidence="2 8">Homodimer.</text>
</comment>
<comment type="caution">
    <text evidence="10">The sequence shown here is derived from an EMBL/GenBank/DDBJ whole genome shotgun (WGS) entry which is preliminary data.</text>
</comment>
<evidence type="ECO:0000313" key="11">
    <source>
        <dbReference type="Proteomes" id="UP000316199"/>
    </source>
</evidence>
<keyword evidence="5 8" id="KW-0378">Hydrolase</keyword>
<evidence type="ECO:0000259" key="9">
    <source>
        <dbReference type="PROSITE" id="PS51747"/>
    </source>
</evidence>
<dbReference type="EMBL" id="SHAG01000013">
    <property type="protein sequence ID" value="RZO76350.1"/>
    <property type="molecule type" value="Genomic_DNA"/>
</dbReference>
<name>A0A520S1K8_9GAMM</name>
<feature type="binding site" evidence="8">
    <location>
        <position position="79"/>
    </location>
    <ligand>
        <name>Zn(2+)</name>
        <dbReference type="ChEBI" id="CHEBI:29105"/>
        <note>catalytic</note>
    </ligand>
</feature>
<protein>
    <recommendedName>
        <fullName evidence="8">tRNA-specific adenosine deaminase</fullName>
        <ecNumber evidence="8">3.5.4.33</ecNumber>
    </recommendedName>
</protein>
<dbReference type="GO" id="GO:0002100">
    <property type="term" value="P:tRNA wobble adenosine to inosine editing"/>
    <property type="evidence" value="ECO:0007669"/>
    <property type="project" value="UniProtKB-UniRule"/>
</dbReference>
<keyword evidence="6 8" id="KW-0862">Zinc</keyword>
<dbReference type="InterPro" id="IPR058535">
    <property type="entry name" value="MafB19-deam"/>
</dbReference>
<feature type="binding site" evidence="8">
    <location>
        <position position="46"/>
    </location>
    <ligand>
        <name>Zn(2+)</name>
        <dbReference type="ChEBI" id="CHEBI:29105"/>
        <note>catalytic</note>
    </ligand>
</feature>
<dbReference type="InterPro" id="IPR028883">
    <property type="entry name" value="tRNA_aden_deaminase"/>
</dbReference>
<evidence type="ECO:0000313" key="10">
    <source>
        <dbReference type="EMBL" id="RZO76350.1"/>
    </source>
</evidence>
<evidence type="ECO:0000256" key="1">
    <source>
        <dbReference type="ARBA" id="ARBA00010669"/>
    </source>
</evidence>
<dbReference type="NCBIfam" id="NF008113">
    <property type="entry name" value="PRK10860.1"/>
    <property type="match status" value="1"/>
</dbReference>
<accession>A0A520S1K8</accession>
<reference evidence="10 11" key="1">
    <citation type="submission" date="2019-02" db="EMBL/GenBank/DDBJ databases">
        <title>Prokaryotic population dynamics and viral predation in marine succession experiment using metagenomics: the confinement effect.</title>
        <authorList>
            <person name="Haro-Moreno J.M."/>
            <person name="Rodriguez-Valera F."/>
            <person name="Lopez-Perez M."/>
        </authorList>
    </citation>
    <scope>NUCLEOTIDE SEQUENCE [LARGE SCALE GENOMIC DNA]</scope>
    <source>
        <strain evidence="10">MED-G157</strain>
    </source>
</reference>
<dbReference type="SUPFAM" id="SSF53927">
    <property type="entry name" value="Cytidine deaminase-like"/>
    <property type="match status" value="1"/>
</dbReference>
<feature type="binding site" evidence="8">
    <location>
        <position position="76"/>
    </location>
    <ligand>
        <name>Zn(2+)</name>
        <dbReference type="ChEBI" id="CHEBI:29105"/>
        <note>catalytic</note>
    </ligand>
</feature>
<dbReference type="PANTHER" id="PTHR11079">
    <property type="entry name" value="CYTOSINE DEAMINASE FAMILY MEMBER"/>
    <property type="match status" value="1"/>
</dbReference>
<comment type="cofactor">
    <cofactor evidence="8">
        <name>Zn(2+)</name>
        <dbReference type="ChEBI" id="CHEBI:29105"/>
    </cofactor>
    <text evidence="8">Binds 1 zinc ion per subunit.</text>
</comment>
<dbReference type="GO" id="GO:0008270">
    <property type="term" value="F:zinc ion binding"/>
    <property type="evidence" value="ECO:0007669"/>
    <property type="project" value="UniProtKB-UniRule"/>
</dbReference>
<dbReference type="PROSITE" id="PS51747">
    <property type="entry name" value="CYT_DCMP_DEAMINASES_2"/>
    <property type="match status" value="1"/>
</dbReference>
<dbReference type="PROSITE" id="PS00903">
    <property type="entry name" value="CYT_DCMP_DEAMINASES_1"/>
    <property type="match status" value="1"/>
</dbReference>
<dbReference type="Gene3D" id="3.40.140.10">
    <property type="entry name" value="Cytidine Deaminase, domain 2"/>
    <property type="match status" value="1"/>
</dbReference>
<dbReference type="InterPro" id="IPR016193">
    <property type="entry name" value="Cytidine_deaminase-like"/>
</dbReference>
<sequence length="142" mass="15659">MRVAYELAMEARKLDEVPVGAIVTRGEKIIGRGFNKTRTSTDPTAHAEIVALRDAAKTTGNFRLIDADMFVTIEPCTMCAGALVHARIRKLHFAALEPRSGAILSTAKVLDNSSLNHRVIYQRGPCEEECALLMKNFFAAKR</sequence>
<dbReference type="InterPro" id="IPR002125">
    <property type="entry name" value="CMP_dCMP_dom"/>
</dbReference>
<comment type="function">
    <text evidence="8">Catalyzes the deamination of adenosine to inosine at the wobble position 34 of tRNA(Arg2).</text>
</comment>
<feature type="active site" description="Proton donor" evidence="8">
    <location>
        <position position="48"/>
    </location>
</feature>
<evidence type="ECO:0000256" key="5">
    <source>
        <dbReference type="ARBA" id="ARBA00022801"/>
    </source>
</evidence>